<dbReference type="PANTHER" id="PTHR42977:SF3">
    <property type="entry name" value="AB HYDROLASE-1 DOMAIN-CONTAINING PROTEIN"/>
    <property type="match status" value="1"/>
</dbReference>
<dbReference type="Pfam" id="PF00561">
    <property type="entry name" value="Abhydrolase_1"/>
    <property type="match status" value="1"/>
</dbReference>
<dbReference type="InterPro" id="IPR029058">
    <property type="entry name" value="AB_hydrolase_fold"/>
</dbReference>
<dbReference type="Gene3D" id="3.40.50.1820">
    <property type="entry name" value="alpha/beta hydrolase"/>
    <property type="match status" value="1"/>
</dbReference>
<dbReference type="InterPro" id="IPR051340">
    <property type="entry name" value="Haloalkane_dehalogenase"/>
</dbReference>
<dbReference type="PANTHER" id="PTHR42977">
    <property type="entry name" value="HYDROLASE-RELATED"/>
    <property type="match status" value="1"/>
</dbReference>
<dbReference type="PRINTS" id="PR00111">
    <property type="entry name" value="ABHYDROLASE"/>
</dbReference>
<dbReference type="GO" id="GO:0004301">
    <property type="term" value="F:epoxide hydrolase activity"/>
    <property type="evidence" value="ECO:0007669"/>
    <property type="project" value="TreeGrafter"/>
</dbReference>
<reference evidence="3 4" key="1">
    <citation type="journal article" date="2015" name="Genome Biol. Evol.">
        <title>Phylogenomic analyses indicate that early fungi evolved digesting cell walls of algal ancestors of land plants.</title>
        <authorList>
            <person name="Chang Y."/>
            <person name="Wang S."/>
            <person name="Sekimoto S."/>
            <person name="Aerts A.L."/>
            <person name="Choi C."/>
            <person name="Clum A."/>
            <person name="LaButti K.M."/>
            <person name="Lindquist E.A."/>
            <person name="Yee Ngan C."/>
            <person name="Ohm R.A."/>
            <person name="Salamov A.A."/>
            <person name="Grigoriev I.V."/>
            <person name="Spatafora J.W."/>
            <person name="Berbee M.L."/>
        </authorList>
    </citation>
    <scope>NUCLEOTIDE SEQUENCE [LARGE SCALE GENOMIC DNA]</scope>
    <source>
        <strain evidence="3 4">JEL478</strain>
    </source>
</reference>
<gene>
    <name evidence="3" type="ORF">M427DRAFT_52939</name>
</gene>
<feature type="domain" description="AB hydrolase-1" evidence="2">
    <location>
        <begin position="58"/>
        <end position="315"/>
    </location>
</feature>
<dbReference type="STRING" id="1344416.A0A139AS06"/>
<dbReference type="AlphaFoldDB" id="A0A139AS06"/>
<keyword evidence="1 3" id="KW-0378">Hydrolase</keyword>
<protein>
    <submittedName>
        <fullName evidence="3">Alpha/beta-hydrolase</fullName>
    </submittedName>
</protein>
<dbReference type="OrthoDB" id="408373at2759"/>
<proteinExistence type="predicted"/>
<sequence>MFLRTPDSRFERVLAHFPYEPRFIDIGQLRMAFIDVAGPAFDKVTGEPADPSLATQEVFLCVHGQPTWSYLYRRMIPIFIESKGRPHMSSPGFPEPSPRVVQRRVIAPDLFGFGRSDKPTQESDYTFNFHRDSLIHLITHLNLTNITLVCQDWGGILGLTLPHALPDRFSRLIVMNTDIPDGSPAGTGFSEWLRYSNSQHDMAIGRLIGRGASHVSHEELDGYDTPYPDATYKAGVRAFPNLVPIRHDMEGVDHGKAAREFLRKSVMPTFICIGMKDPVLGPPVMDTLVRSVFSANPNVAVMRHPPAGHFVQEWGEVVAARALDVFQVMEGGVAWGAKI</sequence>
<dbReference type="Proteomes" id="UP000070544">
    <property type="component" value="Unassembled WGS sequence"/>
</dbReference>
<name>A0A139AS06_GONPJ</name>
<keyword evidence="4" id="KW-1185">Reference proteome</keyword>
<accession>A0A139AS06</accession>
<dbReference type="EMBL" id="KQ965738">
    <property type="protein sequence ID" value="KXS19520.1"/>
    <property type="molecule type" value="Genomic_DNA"/>
</dbReference>
<dbReference type="OMA" id="IQEDSGP"/>
<evidence type="ECO:0000259" key="2">
    <source>
        <dbReference type="Pfam" id="PF00561"/>
    </source>
</evidence>
<organism evidence="3 4">
    <name type="scientific">Gonapodya prolifera (strain JEL478)</name>
    <name type="common">Monoblepharis prolifera</name>
    <dbReference type="NCBI Taxonomy" id="1344416"/>
    <lineage>
        <taxon>Eukaryota</taxon>
        <taxon>Fungi</taxon>
        <taxon>Fungi incertae sedis</taxon>
        <taxon>Chytridiomycota</taxon>
        <taxon>Chytridiomycota incertae sedis</taxon>
        <taxon>Monoblepharidomycetes</taxon>
        <taxon>Monoblepharidales</taxon>
        <taxon>Gonapodyaceae</taxon>
        <taxon>Gonapodya</taxon>
    </lineage>
</organism>
<evidence type="ECO:0000256" key="1">
    <source>
        <dbReference type="ARBA" id="ARBA00022801"/>
    </source>
</evidence>
<dbReference type="SUPFAM" id="SSF53474">
    <property type="entry name" value="alpha/beta-Hydrolases"/>
    <property type="match status" value="1"/>
</dbReference>
<evidence type="ECO:0000313" key="4">
    <source>
        <dbReference type="Proteomes" id="UP000070544"/>
    </source>
</evidence>
<evidence type="ECO:0000313" key="3">
    <source>
        <dbReference type="EMBL" id="KXS19520.1"/>
    </source>
</evidence>
<dbReference type="InterPro" id="IPR000073">
    <property type="entry name" value="AB_hydrolase_1"/>
</dbReference>